<keyword evidence="14" id="KW-1133">Transmembrane helix</keyword>
<dbReference type="Proteomes" id="UP000007486">
    <property type="component" value="Chromosome"/>
</dbReference>
<keyword evidence="4" id="KW-0808">Transferase</keyword>
<proteinExistence type="predicted"/>
<dbReference type="PROSITE" id="PS50109">
    <property type="entry name" value="HIS_KIN"/>
    <property type="match status" value="1"/>
</dbReference>
<dbReference type="GO" id="GO:0043565">
    <property type="term" value="F:sequence-specific DNA binding"/>
    <property type="evidence" value="ECO:0007669"/>
    <property type="project" value="InterPro"/>
</dbReference>
<keyword evidence="10" id="KW-0238">DNA-binding</keyword>
<protein>
    <recommendedName>
        <fullName evidence="2">histidine kinase</fullName>
        <ecNumber evidence="2">2.7.13.3</ecNumber>
    </recommendedName>
</protein>
<dbReference type="InterPro" id="IPR011110">
    <property type="entry name" value="Reg_prop"/>
</dbReference>
<evidence type="ECO:0000256" key="13">
    <source>
        <dbReference type="SAM" id="Coils"/>
    </source>
</evidence>
<evidence type="ECO:0000256" key="14">
    <source>
        <dbReference type="SAM" id="Phobius"/>
    </source>
</evidence>
<evidence type="ECO:0000313" key="19">
    <source>
        <dbReference type="Proteomes" id="UP000007486"/>
    </source>
</evidence>
<dbReference type="FunFam" id="2.60.40.10:FF:000791">
    <property type="entry name" value="Two-component system sensor histidine kinase/response regulator"/>
    <property type="match status" value="1"/>
</dbReference>
<evidence type="ECO:0000256" key="2">
    <source>
        <dbReference type="ARBA" id="ARBA00012438"/>
    </source>
</evidence>
<dbReference type="Pfam" id="PF12833">
    <property type="entry name" value="HTH_18"/>
    <property type="match status" value="1"/>
</dbReference>
<dbReference type="InterPro" id="IPR013783">
    <property type="entry name" value="Ig-like_fold"/>
</dbReference>
<evidence type="ECO:0000256" key="5">
    <source>
        <dbReference type="ARBA" id="ARBA00022741"/>
    </source>
</evidence>
<dbReference type="eggNOG" id="COG0745">
    <property type="taxonomic scope" value="Bacteria"/>
</dbReference>
<dbReference type="InterPro" id="IPR015943">
    <property type="entry name" value="WD40/YVTN_repeat-like_dom_sf"/>
</dbReference>
<dbReference type="Pfam" id="PF07494">
    <property type="entry name" value="Reg_prop"/>
    <property type="match status" value="2"/>
</dbReference>
<dbReference type="PANTHER" id="PTHR43547">
    <property type="entry name" value="TWO-COMPONENT HISTIDINE KINASE"/>
    <property type="match status" value="1"/>
</dbReference>
<dbReference type="HOGENOM" id="CLU_000445_28_1_10"/>
<evidence type="ECO:0000256" key="7">
    <source>
        <dbReference type="ARBA" id="ARBA00022840"/>
    </source>
</evidence>
<evidence type="ECO:0000256" key="12">
    <source>
        <dbReference type="PROSITE-ProRule" id="PRU00169"/>
    </source>
</evidence>
<dbReference type="CDD" id="cd00075">
    <property type="entry name" value="HATPase"/>
    <property type="match status" value="1"/>
</dbReference>
<dbReference type="KEGG" id="bsa:Bacsa_0774"/>
<dbReference type="STRING" id="667015.Bacsa_0774"/>
<feature type="domain" description="HTH araC/xylS-type" evidence="15">
    <location>
        <begin position="1224"/>
        <end position="1322"/>
    </location>
</feature>
<gene>
    <name evidence="18" type="ordered locus">Bacsa_0774</name>
</gene>
<evidence type="ECO:0000256" key="3">
    <source>
        <dbReference type="ARBA" id="ARBA00022553"/>
    </source>
</evidence>
<dbReference type="FunFam" id="3.30.565.10:FF:000037">
    <property type="entry name" value="Hybrid sensor histidine kinase/response regulator"/>
    <property type="match status" value="1"/>
</dbReference>
<dbReference type="GO" id="GO:0000155">
    <property type="term" value="F:phosphorelay sensor kinase activity"/>
    <property type="evidence" value="ECO:0007669"/>
    <property type="project" value="InterPro"/>
</dbReference>
<dbReference type="InterPro" id="IPR004358">
    <property type="entry name" value="Sig_transdc_His_kin-like_C"/>
</dbReference>
<dbReference type="SMART" id="SM00387">
    <property type="entry name" value="HATPase_c"/>
    <property type="match status" value="1"/>
</dbReference>
<reference evidence="18 19" key="1">
    <citation type="journal article" date="2011" name="Stand. Genomic Sci.">
        <title>Complete genome sequence of Bacteroides salanitronis type strain (BL78).</title>
        <authorList>
            <person name="Gronow S."/>
            <person name="Held B."/>
            <person name="Lucas S."/>
            <person name="Lapidus A."/>
            <person name="Del Rio T.G."/>
            <person name="Nolan M."/>
            <person name="Tice H."/>
            <person name="Deshpande S."/>
            <person name="Cheng J.F."/>
            <person name="Pitluck S."/>
            <person name="Liolios K."/>
            <person name="Pagani I."/>
            <person name="Ivanova N."/>
            <person name="Mavromatis K."/>
            <person name="Pati A."/>
            <person name="Tapia R."/>
            <person name="Han C."/>
            <person name="Goodwin L."/>
            <person name="Chen A."/>
            <person name="Palaniappan K."/>
            <person name="Land M."/>
            <person name="Hauser L."/>
            <person name="Chang Y.J."/>
            <person name="Jeffries C.D."/>
            <person name="Brambilla E.M."/>
            <person name="Rohde M."/>
            <person name="Goker M."/>
            <person name="Detter J.C."/>
            <person name="Woyke T."/>
            <person name="Bristow J."/>
            <person name="Markowitz V."/>
            <person name="Hugenholtz P."/>
            <person name="Kyrpides N.C."/>
            <person name="Klenk H.P."/>
            <person name="Eisen J.A."/>
        </authorList>
    </citation>
    <scope>NUCLEOTIDE SEQUENCE [LARGE SCALE GENOMIC DNA]</scope>
    <source>
        <strain evidence="18 19">DSM 18170</strain>
    </source>
</reference>
<organism evidence="18 19">
    <name type="scientific">Phocaeicola salanitronis (strain DSM 18170 / JCM 13657 / CCUG 60908 / BL78)</name>
    <name type="common">Bacteroides salanitronis</name>
    <dbReference type="NCBI Taxonomy" id="667015"/>
    <lineage>
        <taxon>Bacteria</taxon>
        <taxon>Pseudomonadati</taxon>
        <taxon>Bacteroidota</taxon>
        <taxon>Bacteroidia</taxon>
        <taxon>Bacteroidales</taxon>
        <taxon>Bacteroidaceae</taxon>
        <taxon>Phocaeicola</taxon>
    </lineage>
</organism>
<dbReference type="Pfam" id="PF02518">
    <property type="entry name" value="HATPase_c"/>
    <property type="match status" value="1"/>
</dbReference>
<feature type="transmembrane region" description="Helical" evidence="14">
    <location>
        <begin position="771"/>
        <end position="793"/>
    </location>
</feature>
<sequence length="1334" mass="153047">MLNKFFILIGMILMSLFPINAQIFKYIGMDNGLSSRRVLSIEQGKQYYIWILTHKGADRYDGKRFTHYNLCREGKALNFYPNLNILHTSQDKTVYEIGKDGFLFRYDERKDSFLLMFDLKQRYPEFKKRPVSAIYMDNTDRIWFCIDQQIVLYDVHKKHSYKSKHPFNGKITCITQVNDTEFYLTTERQVGKIHLKENQIQDTELINLPSLQLIDYIYYHRPSSKLIINSLLDKLFIYNPQNGKLTSMGESMKDIGINKIIPDRLHPDILYIATDGKGVYRLDVSHEHLAPFLCEDPHTPNKMNGNIIKDIYQDLSGRLWNVVYPTGLTVYSEQYPSYKWVKHSPNNPRSLANNCINAILEDADGDIWYATSNGISCYKKDTRQWMNFLTDEAQTDDESENRIFTSLCEVKPGLVLAGGYMSGIYMIDKHTQATTFYQQHSVTPDEGPDKYIRCIYRDTDGFVWTGGFYRLKTHNPQAHTTTEYNIGYPVTTIQQRDEHSLWIGTINGVYIFDKRNQNFRPLENDQMGCVNVVYTDSAQNTYIGTYGNGLFVLPKNKTEFIHYHTENSGIGSDNIYSIVSDRNGNLYIGTENGLCFFDPMERTFTNWTKEQGLLAASFNPNAAIHTHDGTLIFGSNDGAIVLHDNIKLPNEFYNHIVFTDLKIMYRTVHPDEKDSPLSRPLDQTEQIKLRYDQNTFSLNVSSINFDNPSNVAYTWKLEGFYDQWSPATTDGLIQYTNLSPGNYTLRVQAILTDSHQLIEERDIRILIGRPAWLTFWAFLGYALIIIGITWLIVRIKMIRHEKQVSQEKINFFVHTAHDIRTPLTLIKAPLGEILKDEPLSEQGVRNLNLAMQNTENLSELANNLINFQKESYYSPQATVSRQELNHYLQTYLKQFEAYAEQKGIILHYKGTPEPLEVWIDRNKIDSILRNLISNALKYTPGGGNINVEAGHTKNRWTLSIQDTGIGIPKEDQKKLFRFLFRGQNATNQLITGSGIGMLLTYRLIRNHEGKINCTSTEGVGTTFTLSFPIRSEHFQYRTEDTPSGVLSEGKKPAEVFGDMTHNEPQKPDSKLPLILIVEDNTGLRTFLAESLADTYRTEEAGNGQEALDKIHATPPDLVISDVMMPVMNGEEMCSILKSNMETSHIPVILLTALGTREDILRGLQTKADMHIVKPFDLTVLKANISNLLENRELIRKKLKQASIDMEPPAEDTLLLPELDKEFIHKVTTFIKENLEGELTVDAICAEMNMSRTSFYNKMKALTGIPPNEFIRNIRMQEAAILLKTQRYTVAEVSDRMGFADPKYFADAFKKFYGVPPSVYKKNDFTAEDTEEIKG</sequence>
<dbReference type="SUPFAM" id="SSF55874">
    <property type="entry name" value="ATPase domain of HSP90 chaperone/DNA topoisomerase II/histidine kinase"/>
    <property type="match status" value="1"/>
</dbReference>
<keyword evidence="14" id="KW-0472">Membrane</keyword>
<dbReference type="eggNOG" id="COG3292">
    <property type="taxonomic scope" value="Bacteria"/>
</dbReference>
<dbReference type="PROSITE" id="PS50110">
    <property type="entry name" value="RESPONSE_REGULATORY"/>
    <property type="match status" value="1"/>
</dbReference>
<dbReference type="Gene3D" id="1.10.287.130">
    <property type="match status" value="1"/>
</dbReference>
<keyword evidence="5" id="KW-0547">Nucleotide-binding</keyword>
<dbReference type="GO" id="GO:0003700">
    <property type="term" value="F:DNA-binding transcription factor activity"/>
    <property type="evidence" value="ECO:0007669"/>
    <property type="project" value="InterPro"/>
</dbReference>
<keyword evidence="11" id="KW-0804">Transcription</keyword>
<dbReference type="EC" id="2.7.13.3" evidence="2"/>
<keyword evidence="6 18" id="KW-0418">Kinase</keyword>
<accession>F0R1P4</accession>
<keyword evidence="7" id="KW-0067">ATP-binding</keyword>
<dbReference type="Pfam" id="PF00512">
    <property type="entry name" value="HisKA"/>
    <property type="match status" value="1"/>
</dbReference>
<dbReference type="InterPro" id="IPR011006">
    <property type="entry name" value="CheY-like_superfamily"/>
</dbReference>
<dbReference type="SMART" id="SM00448">
    <property type="entry name" value="REC"/>
    <property type="match status" value="1"/>
</dbReference>
<dbReference type="EMBL" id="CP002530">
    <property type="protein sequence ID" value="ADY35367.1"/>
    <property type="molecule type" value="Genomic_DNA"/>
</dbReference>
<keyword evidence="14" id="KW-0812">Transmembrane</keyword>
<feature type="domain" description="Histidine kinase" evidence="16">
    <location>
        <begin position="814"/>
        <end position="1031"/>
    </location>
</feature>
<evidence type="ECO:0000313" key="18">
    <source>
        <dbReference type="EMBL" id="ADY35367.1"/>
    </source>
</evidence>
<dbReference type="PROSITE" id="PS01124">
    <property type="entry name" value="HTH_ARAC_FAMILY_2"/>
    <property type="match status" value="1"/>
</dbReference>
<dbReference type="RefSeq" id="WP_013616819.1">
    <property type="nucleotide sequence ID" value="NC_015164.1"/>
</dbReference>
<dbReference type="SMART" id="SM00388">
    <property type="entry name" value="HisKA"/>
    <property type="match status" value="1"/>
</dbReference>
<dbReference type="SUPFAM" id="SSF52172">
    <property type="entry name" value="CheY-like"/>
    <property type="match status" value="1"/>
</dbReference>
<feature type="coiled-coil region" evidence="13">
    <location>
        <begin position="1177"/>
        <end position="1204"/>
    </location>
</feature>
<evidence type="ECO:0000256" key="11">
    <source>
        <dbReference type="ARBA" id="ARBA00023163"/>
    </source>
</evidence>
<dbReference type="GO" id="GO:0005524">
    <property type="term" value="F:ATP binding"/>
    <property type="evidence" value="ECO:0007669"/>
    <property type="project" value="UniProtKB-KW"/>
</dbReference>
<evidence type="ECO:0000256" key="4">
    <source>
        <dbReference type="ARBA" id="ARBA00022679"/>
    </source>
</evidence>
<keyword evidence="8" id="KW-0902">Two-component regulatory system</keyword>
<feature type="modified residue" description="4-aspartylphosphate" evidence="12">
    <location>
        <position position="1121"/>
    </location>
</feature>
<dbReference type="CDD" id="cd00146">
    <property type="entry name" value="PKD"/>
    <property type="match status" value="1"/>
</dbReference>
<comment type="catalytic activity">
    <reaction evidence="1">
        <text>ATP + protein L-histidine = ADP + protein N-phospho-L-histidine.</text>
        <dbReference type="EC" id="2.7.13.3"/>
    </reaction>
</comment>
<dbReference type="Gene3D" id="3.40.50.2300">
    <property type="match status" value="1"/>
</dbReference>
<dbReference type="Gene3D" id="2.130.10.10">
    <property type="entry name" value="YVTN repeat-like/Quinoprotein amine dehydrogenase"/>
    <property type="match status" value="2"/>
</dbReference>
<dbReference type="Gene3D" id="3.30.565.10">
    <property type="entry name" value="Histidine kinase-like ATPase, C-terminal domain"/>
    <property type="match status" value="1"/>
</dbReference>
<dbReference type="Pfam" id="PF00072">
    <property type="entry name" value="Response_reg"/>
    <property type="match status" value="1"/>
</dbReference>
<dbReference type="Gene3D" id="2.60.40.10">
    <property type="entry name" value="Immunoglobulins"/>
    <property type="match status" value="1"/>
</dbReference>
<evidence type="ECO:0000256" key="9">
    <source>
        <dbReference type="ARBA" id="ARBA00023015"/>
    </source>
</evidence>
<dbReference type="Gene3D" id="1.10.10.60">
    <property type="entry name" value="Homeodomain-like"/>
    <property type="match status" value="1"/>
</dbReference>
<dbReference type="InterPro" id="IPR011123">
    <property type="entry name" value="Y_Y_Y"/>
</dbReference>
<dbReference type="InterPro" id="IPR036890">
    <property type="entry name" value="HATPase_C_sf"/>
</dbReference>
<evidence type="ECO:0000259" key="16">
    <source>
        <dbReference type="PROSITE" id="PS50109"/>
    </source>
</evidence>
<dbReference type="InterPro" id="IPR001789">
    <property type="entry name" value="Sig_transdc_resp-reg_receiver"/>
</dbReference>
<dbReference type="InterPro" id="IPR003594">
    <property type="entry name" value="HATPase_dom"/>
</dbReference>
<keyword evidence="19" id="KW-1185">Reference proteome</keyword>
<dbReference type="SUPFAM" id="SSF63829">
    <property type="entry name" value="Calcium-dependent phosphotriesterase"/>
    <property type="match status" value="3"/>
</dbReference>
<dbReference type="Pfam" id="PF07495">
    <property type="entry name" value="Y_Y_Y"/>
    <property type="match status" value="1"/>
</dbReference>
<evidence type="ECO:0000256" key="8">
    <source>
        <dbReference type="ARBA" id="ARBA00023012"/>
    </source>
</evidence>
<keyword evidence="13" id="KW-0175">Coiled coil</keyword>
<dbReference type="eggNOG" id="COG5002">
    <property type="taxonomic scope" value="Bacteria"/>
</dbReference>
<evidence type="ECO:0000259" key="15">
    <source>
        <dbReference type="PROSITE" id="PS01124"/>
    </source>
</evidence>
<dbReference type="PRINTS" id="PR00344">
    <property type="entry name" value="BCTRLSENSOR"/>
</dbReference>
<keyword evidence="9" id="KW-0805">Transcription regulation</keyword>
<dbReference type="PANTHER" id="PTHR43547:SF2">
    <property type="entry name" value="HYBRID SIGNAL TRANSDUCTION HISTIDINE KINASE C"/>
    <property type="match status" value="1"/>
</dbReference>
<dbReference type="InterPro" id="IPR018062">
    <property type="entry name" value="HTH_AraC-typ_CS"/>
</dbReference>
<dbReference type="InterPro" id="IPR005467">
    <property type="entry name" value="His_kinase_dom"/>
</dbReference>
<evidence type="ECO:0000256" key="1">
    <source>
        <dbReference type="ARBA" id="ARBA00000085"/>
    </source>
</evidence>
<dbReference type="InterPro" id="IPR009057">
    <property type="entry name" value="Homeodomain-like_sf"/>
</dbReference>
<name>F0R1P4_PHOSB</name>
<evidence type="ECO:0000256" key="10">
    <source>
        <dbReference type="ARBA" id="ARBA00023125"/>
    </source>
</evidence>
<dbReference type="SUPFAM" id="SSF46689">
    <property type="entry name" value="Homeodomain-like"/>
    <property type="match status" value="2"/>
</dbReference>
<evidence type="ECO:0000259" key="17">
    <source>
        <dbReference type="PROSITE" id="PS50110"/>
    </source>
</evidence>
<dbReference type="SMART" id="SM00342">
    <property type="entry name" value="HTH_ARAC"/>
    <property type="match status" value="1"/>
</dbReference>
<evidence type="ECO:0000256" key="6">
    <source>
        <dbReference type="ARBA" id="ARBA00022777"/>
    </source>
</evidence>
<dbReference type="InterPro" id="IPR003661">
    <property type="entry name" value="HisK_dim/P_dom"/>
</dbReference>
<dbReference type="PROSITE" id="PS00041">
    <property type="entry name" value="HTH_ARAC_FAMILY_1"/>
    <property type="match status" value="1"/>
</dbReference>
<feature type="domain" description="Response regulatory" evidence="17">
    <location>
        <begin position="1073"/>
        <end position="1188"/>
    </location>
</feature>
<dbReference type="InterPro" id="IPR018060">
    <property type="entry name" value="HTH_AraC"/>
</dbReference>
<dbReference type="CDD" id="cd00082">
    <property type="entry name" value="HisKA"/>
    <property type="match status" value="1"/>
</dbReference>
<dbReference type="SUPFAM" id="SSF47384">
    <property type="entry name" value="Homodimeric domain of signal transducing histidine kinase"/>
    <property type="match status" value="1"/>
</dbReference>
<keyword evidence="3 12" id="KW-0597">Phosphoprotein</keyword>
<dbReference type="InterPro" id="IPR036097">
    <property type="entry name" value="HisK_dim/P_sf"/>
</dbReference>